<dbReference type="GO" id="GO:0005975">
    <property type="term" value="P:carbohydrate metabolic process"/>
    <property type="evidence" value="ECO:0007669"/>
    <property type="project" value="InterPro"/>
</dbReference>
<dbReference type="PANTHER" id="PTHR11670">
    <property type="entry name" value="ACONITASE/IRON-RESPONSIVE ELEMENT FAMILY MEMBER"/>
    <property type="match status" value="1"/>
</dbReference>
<dbReference type="SUPFAM" id="SSF53732">
    <property type="entry name" value="Aconitase iron-sulfur domain"/>
    <property type="match status" value="1"/>
</dbReference>
<dbReference type="Proteomes" id="UP001153076">
    <property type="component" value="Unassembled WGS sequence"/>
</dbReference>
<dbReference type="GO" id="GO:0046872">
    <property type="term" value="F:metal ion binding"/>
    <property type="evidence" value="ECO:0007669"/>
    <property type="project" value="UniProtKB-KW"/>
</dbReference>
<evidence type="ECO:0000259" key="4">
    <source>
        <dbReference type="Pfam" id="PF00330"/>
    </source>
</evidence>
<dbReference type="Gene3D" id="3.30.499.10">
    <property type="entry name" value="Aconitase, domain 3"/>
    <property type="match status" value="1"/>
</dbReference>
<dbReference type="InterPro" id="IPR036008">
    <property type="entry name" value="Aconitase_4Fe-4S_dom"/>
</dbReference>
<evidence type="ECO:0000256" key="1">
    <source>
        <dbReference type="ARBA" id="ARBA00022723"/>
    </source>
</evidence>
<reference evidence="5" key="1">
    <citation type="submission" date="2022-04" db="EMBL/GenBank/DDBJ databases">
        <title>Carnegiea gigantea Genome sequencing and assembly v2.</title>
        <authorList>
            <person name="Copetti D."/>
            <person name="Sanderson M.J."/>
            <person name="Burquez A."/>
            <person name="Wojciechowski M.F."/>
        </authorList>
    </citation>
    <scope>NUCLEOTIDE SEQUENCE</scope>
    <source>
        <strain evidence="5">SGP5-SGP5p</strain>
        <tissue evidence="5">Aerial part</tissue>
    </source>
</reference>
<comment type="caution">
    <text evidence="5">The sequence shown here is derived from an EMBL/GenBank/DDBJ whole genome shotgun (WGS) entry which is preliminary data.</text>
</comment>
<evidence type="ECO:0000256" key="2">
    <source>
        <dbReference type="ARBA" id="ARBA00023004"/>
    </source>
</evidence>
<dbReference type="InterPro" id="IPR001030">
    <property type="entry name" value="Acoase/IPM_deHydtase_lsu_aba"/>
</dbReference>
<keyword evidence="1" id="KW-0479">Metal-binding</keyword>
<dbReference type="PROSITE" id="PS00450">
    <property type="entry name" value="ACONITASE_1"/>
    <property type="match status" value="1"/>
</dbReference>
<dbReference type="OrthoDB" id="419537at2759"/>
<evidence type="ECO:0000313" key="6">
    <source>
        <dbReference type="Proteomes" id="UP001153076"/>
    </source>
</evidence>
<gene>
    <name evidence="5" type="ORF">Cgig2_033096</name>
</gene>
<feature type="domain" description="Aconitase/3-isopropylmalate dehydratase large subunit alpha/beta/alpha" evidence="4">
    <location>
        <begin position="78"/>
        <end position="139"/>
    </location>
</feature>
<proteinExistence type="predicted"/>
<sequence length="169" mass="18374">MRMTCVVAAAVVGKRVRSRRNWMKVVGVVKKLEQACQTPLSRLRQVVDAMAVEMHAGMASEGGSKLKMLLTYGIGIPKEEQDKVVKFDFHGQPEELKHGSVVIAAITSCTNTSNPNVMLGAGLIAKKAYELGLEVSMSIIILLSLIIMLRLMKFFAVLISSVSISVICP</sequence>
<keyword evidence="6" id="KW-1185">Reference proteome</keyword>
<keyword evidence="2" id="KW-0408">Iron</keyword>
<protein>
    <recommendedName>
        <fullName evidence="4">Aconitase/3-isopropylmalate dehydratase large subunit alpha/beta/alpha domain-containing protein</fullName>
    </recommendedName>
</protein>
<organism evidence="5 6">
    <name type="scientific">Carnegiea gigantea</name>
    <dbReference type="NCBI Taxonomy" id="171969"/>
    <lineage>
        <taxon>Eukaryota</taxon>
        <taxon>Viridiplantae</taxon>
        <taxon>Streptophyta</taxon>
        <taxon>Embryophyta</taxon>
        <taxon>Tracheophyta</taxon>
        <taxon>Spermatophyta</taxon>
        <taxon>Magnoliopsida</taxon>
        <taxon>eudicotyledons</taxon>
        <taxon>Gunneridae</taxon>
        <taxon>Pentapetalae</taxon>
        <taxon>Caryophyllales</taxon>
        <taxon>Cactineae</taxon>
        <taxon>Cactaceae</taxon>
        <taxon>Cactoideae</taxon>
        <taxon>Echinocereeae</taxon>
        <taxon>Carnegiea</taxon>
    </lineage>
</organism>
<dbReference type="GO" id="GO:0016773">
    <property type="term" value="F:phosphotransferase activity, alcohol group as acceptor"/>
    <property type="evidence" value="ECO:0007669"/>
    <property type="project" value="InterPro"/>
</dbReference>
<dbReference type="InterPro" id="IPR043129">
    <property type="entry name" value="ATPase_NBD"/>
</dbReference>
<keyword evidence="3" id="KW-0411">Iron-sulfur</keyword>
<dbReference type="AlphaFoldDB" id="A0A9Q1GI06"/>
<evidence type="ECO:0000313" key="5">
    <source>
        <dbReference type="EMBL" id="KAJ8419607.1"/>
    </source>
</evidence>
<dbReference type="Pfam" id="PF00330">
    <property type="entry name" value="Aconitase"/>
    <property type="match status" value="1"/>
</dbReference>
<evidence type="ECO:0000256" key="3">
    <source>
        <dbReference type="ARBA" id="ARBA00023014"/>
    </source>
</evidence>
<dbReference type="SUPFAM" id="SSF53067">
    <property type="entry name" value="Actin-like ATPase domain"/>
    <property type="match status" value="1"/>
</dbReference>
<dbReference type="InterPro" id="IPR018136">
    <property type="entry name" value="Aconitase_4Fe-4S_BS"/>
</dbReference>
<dbReference type="GO" id="GO:0005524">
    <property type="term" value="F:ATP binding"/>
    <property type="evidence" value="ECO:0007669"/>
    <property type="project" value="InterPro"/>
</dbReference>
<dbReference type="InterPro" id="IPR015931">
    <property type="entry name" value="Acnase/IPM_dHydase_lsu_aba_1/3"/>
</dbReference>
<dbReference type="InterPro" id="IPR006249">
    <property type="entry name" value="Aconitase/IRP2"/>
</dbReference>
<dbReference type="Gene3D" id="3.40.367.20">
    <property type="match status" value="1"/>
</dbReference>
<name>A0A9Q1GI06_9CARY</name>
<accession>A0A9Q1GI06</accession>
<dbReference type="EMBL" id="JAKOGI010004747">
    <property type="protein sequence ID" value="KAJ8419607.1"/>
    <property type="molecule type" value="Genomic_DNA"/>
</dbReference>
<dbReference type="GO" id="GO:0051536">
    <property type="term" value="F:iron-sulfur cluster binding"/>
    <property type="evidence" value="ECO:0007669"/>
    <property type="project" value="UniProtKB-KW"/>
</dbReference>